<reference evidence="3" key="1">
    <citation type="submission" date="2017-02" db="UniProtKB">
        <authorList>
            <consortium name="WormBaseParasite"/>
        </authorList>
    </citation>
    <scope>IDENTIFICATION</scope>
</reference>
<dbReference type="EMBL" id="UYWX01022200">
    <property type="protein sequence ID" value="VDM35739.1"/>
    <property type="molecule type" value="Genomic_DNA"/>
</dbReference>
<sequence>MQLREYTRDNDSNLTQALKRLVQVHSPLLKRDHVLCSLSLSLSLVALGHAESNVEQEIGIVIWSMDDGLREECEHQSCGGIAEDPRCCRSGLVMLRPSASVSAAVDGQCASSLAVANVGRDGADGGERMEEPSSSASPLLLHAMPVAAAALTVIV</sequence>
<organism evidence="3">
    <name type="scientific">Hydatigena taeniaeformis</name>
    <name type="common">Feline tapeworm</name>
    <name type="synonym">Taenia taeniaeformis</name>
    <dbReference type="NCBI Taxonomy" id="6205"/>
    <lineage>
        <taxon>Eukaryota</taxon>
        <taxon>Metazoa</taxon>
        <taxon>Spiralia</taxon>
        <taxon>Lophotrochozoa</taxon>
        <taxon>Platyhelminthes</taxon>
        <taxon>Cestoda</taxon>
        <taxon>Eucestoda</taxon>
        <taxon>Cyclophyllidea</taxon>
        <taxon>Taeniidae</taxon>
        <taxon>Hydatigera</taxon>
    </lineage>
</organism>
<evidence type="ECO:0000313" key="1">
    <source>
        <dbReference type="EMBL" id="VDM35739.1"/>
    </source>
</evidence>
<accession>A0A0R3XB49</accession>
<evidence type="ECO:0000313" key="2">
    <source>
        <dbReference type="Proteomes" id="UP000274429"/>
    </source>
</evidence>
<dbReference type="Proteomes" id="UP000274429">
    <property type="component" value="Unassembled WGS sequence"/>
</dbReference>
<dbReference type="WBParaSite" id="TTAC_0001077601-mRNA-1">
    <property type="protein sequence ID" value="TTAC_0001077601-mRNA-1"/>
    <property type="gene ID" value="TTAC_0001077601"/>
</dbReference>
<name>A0A0R3XB49_HYDTA</name>
<keyword evidence="2" id="KW-1185">Reference proteome</keyword>
<proteinExistence type="predicted"/>
<evidence type="ECO:0000313" key="3">
    <source>
        <dbReference type="WBParaSite" id="TTAC_0001077601-mRNA-1"/>
    </source>
</evidence>
<reference evidence="1 2" key="2">
    <citation type="submission" date="2018-11" db="EMBL/GenBank/DDBJ databases">
        <authorList>
            <consortium name="Pathogen Informatics"/>
        </authorList>
    </citation>
    <scope>NUCLEOTIDE SEQUENCE [LARGE SCALE GENOMIC DNA]</scope>
</reference>
<protein>
    <submittedName>
        <fullName evidence="1 3">Uncharacterized protein</fullName>
    </submittedName>
</protein>
<gene>
    <name evidence="1" type="ORF">TTAC_LOCUS10759</name>
</gene>
<dbReference type="AlphaFoldDB" id="A0A0R3XB49"/>